<dbReference type="CDD" id="cd00761">
    <property type="entry name" value="Glyco_tranf_GTA_type"/>
    <property type="match status" value="1"/>
</dbReference>
<protein>
    <submittedName>
        <fullName evidence="2">Glycosyltransferase family 2 protein</fullName>
    </submittedName>
</protein>
<dbReference type="GO" id="GO:0016740">
    <property type="term" value="F:transferase activity"/>
    <property type="evidence" value="ECO:0007669"/>
    <property type="project" value="UniProtKB-KW"/>
</dbReference>
<proteinExistence type="predicted"/>
<dbReference type="SUPFAM" id="SSF53448">
    <property type="entry name" value="Nucleotide-diphospho-sugar transferases"/>
    <property type="match status" value="1"/>
</dbReference>
<dbReference type="OrthoDB" id="5291101at2"/>
<dbReference type="InterPro" id="IPR001173">
    <property type="entry name" value="Glyco_trans_2-like"/>
</dbReference>
<gene>
    <name evidence="2" type="ORF">FPZ52_12215</name>
</gene>
<organism evidence="2 3">
    <name type="scientific">Qingshengfaniella alkalisoli</name>
    <dbReference type="NCBI Taxonomy" id="2599296"/>
    <lineage>
        <taxon>Bacteria</taxon>
        <taxon>Pseudomonadati</taxon>
        <taxon>Pseudomonadota</taxon>
        <taxon>Alphaproteobacteria</taxon>
        <taxon>Rhodobacterales</taxon>
        <taxon>Paracoccaceae</taxon>
        <taxon>Qingshengfaniella</taxon>
    </lineage>
</organism>
<dbReference type="Gene3D" id="3.90.550.10">
    <property type="entry name" value="Spore Coat Polysaccharide Biosynthesis Protein SpsA, Chain A"/>
    <property type="match status" value="1"/>
</dbReference>
<evidence type="ECO:0000259" key="1">
    <source>
        <dbReference type="Pfam" id="PF00535"/>
    </source>
</evidence>
<dbReference type="EMBL" id="CP042262">
    <property type="protein sequence ID" value="QDY70468.1"/>
    <property type="molecule type" value="Genomic_DNA"/>
</dbReference>
<keyword evidence="2" id="KW-0614">Plasmid</keyword>
<geneLocation type="plasmid" evidence="2 3">
    <name>unnamed1</name>
</geneLocation>
<dbReference type="RefSeq" id="WP_146365886.1">
    <property type="nucleotide sequence ID" value="NZ_CP042262.1"/>
</dbReference>
<dbReference type="KEGG" id="lit:FPZ52_12215"/>
<dbReference type="Pfam" id="PF00535">
    <property type="entry name" value="Glycos_transf_2"/>
    <property type="match status" value="1"/>
</dbReference>
<dbReference type="Proteomes" id="UP000318483">
    <property type="component" value="Plasmid unnamed1"/>
</dbReference>
<dbReference type="InterPro" id="IPR029044">
    <property type="entry name" value="Nucleotide-diphossugar_trans"/>
</dbReference>
<reference evidence="2 3" key="1">
    <citation type="submission" date="2019-07" db="EMBL/GenBank/DDBJ databases">
        <title>Litoreibacter alkalisoli sp. nov., isolated from saline-alkaline soil.</title>
        <authorList>
            <person name="Wang S."/>
            <person name="Xu L."/>
            <person name="Xing Y.-T."/>
            <person name="Sun J.-Q."/>
        </authorList>
    </citation>
    <scope>NUCLEOTIDE SEQUENCE [LARGE SCALE GENOMIC DNA]</scope>
    <source>
        <strain evidence="2 3">LN3S51</strain>
        <plasmid evidence="2 3">unnamed1</plasmid>
    </source>
</reference>
<dbReference type="AlphaFoldDB" id="A0A5B8J0R1"/>
<dbReference type="PANTHER" id="PTHR43685">
    <property type="entry name" value="GLYCOSYLTRANSFERASE"/>
    <property type="match status" value="1"/>
</dbReference>
<keyword evidence="3" id="KW-1185">Reference proteome</keyword>
<accession>A0A5B8J0R1</accession>
<keyword evidence="2" id="KW-0808">Transferase</keyword>
<name>A0A5B8J0R1_9RHOB</name>
<dbReference type="InterPro" id="IPR050834">
    <property type="entry name" value="Glycosyltransf_2"/>
</dbReference>
<evidence type="ECO:0000313" key="2">
    <source>
        <dbReference type="EMBL" id="QDY70468.1"/>
    </source>
</evidence>
<feature type="domain" description="Glycosyltransferase 2-like" evidence="1">
    <location>
        <begin position="6"/>
        <end position="122"/>
    </location>
</feature>
<evidence type="ECO:0000313" key="3">
    <source>
        <dbReference type="Proteomes" id="UP000318483"/>
    </source>
</evidence>
<dbReference type="PANTHER" id="PTHR43685:SF11">
    <property type="entry name" value="GLYCOSYLTRANSFERASE TAGX-RELATED"/>
    <property type="match status" value="1"/>
</dbReference>
<sequence length="330" mass="36924">MSSFDIVIPNYNYGRYLRACVESVLSQDVSDLRVLIIDNASTDESSQIAKTLANADSRVEIRLRDRNLGPHASFNEGIDWARSDYFLILCSDDMLMPGALRRAGEVLDSDPAIVFCHGRDLPVTSDDFVLPDGIAAERAEWRRISGRDLIASFCRLGVFQLSGATLIVRTSSQKAAGYYREELPHSDDYDLWLRLALLGDVAALENTQAIDRQHPMRRSGPLQQYQLAHIVHTEAAANCFFTHEGAAMQDSARLHRKAQHAFTSRAYWSAISTWSRGDQGAADLMRFALGRRPLSGVIPPFTYLLGRPDRRARIRSGVDALFRRIARPGN</sequence>